<evidence type="ECO:0000256" key="4">
    <source>
        <dbReference type="ARBA" id="ARBA00022989"/>
    </source>
</evidence>
<keyword evidence="7" id="KW-0407">Ion channel</keyword>
<dbReference type="InterPro" id="IPR013099">
    <property type="entry name" value="K_chnl_dom"/>
</dbReference>
<keyword evidence="4 8" id="KW-1133">Transmembrane helix</keyword>
<evidence type="ECO:0000256" key="8">
    <source>
        <dbReference type="SAM" id="Phobius"/>
    </source>
</evidence>
<keyword evidence="2" id="KW-0813">Transport</keyword>
<keyword evidence="6 8" id="KW-0472">Membrane</keyword>
<comment type="subcellular location">
    <subcellularLocation>
        <location evidence="1">Membrane</location>
        <topology evidence="1">Multi-pass membrane protein</topology>
    </subcellularLocation>
</comment>
<dbReference type="OrthoDB" id="5975586at2759"/>
<dbReference type="InterPro" id="IPR028325">
    <property type="entry name" value="VG_K_chnl"/>
</dbReference>
<feature type="transmembrane region" description="Helical" evidence="8">
    <location>
        <begin position="172"/>
        <end position="193"/>
    </location>
</feature>
<feature type="transmembrane region" description="Helical" evidence="8">
    <location>
        <begin position="237"/>
        <end position="257"/>
    </location>
</feature>
<dbReference type="GO" id="GO:0008076">
    <property type="term" value="C:voltage-gated potassium channel complex"/>
    <property type="evidence" value="ECO:0007669"/>
    <property type="project" value="InterPro"/>
</dbReference>
<keyword evidence="9" id="KW-0732">Signal</keyword>
<proteinExistence type="predicted"/>
<keyword evidence="12" id="KW-1185">Reference proteome</keyword>
<dbReference type="Gene3D" id="1.10.287.70">
    <property type="match status" value="1"/>
</dbReference>
<dbReference type="Pfam" id="PF07885">
    <property type="entry name" value="Ion_trans_2"/>
    <property type="match status" value="1"/>
</dbReference>
<evidence type="ECO:0000256" key="1">
    <source>
        <dbReference type="ARBA" id="ARBA00004141"/>
    </source>
</evidence>
<name>A0A7M5XGC3_9CNID</name>
<evidence type="ECO:0000256" key="5">
    <source>
        <dbReference type="ARBA" id="ARBA00023065"/>
    </source>
</evidence>
<dbReference type="RefSeq" id="XP_066915718.1">
    <property type="nucleotide sequence ID" value="XM_067059617.1"/>
</dbReference>
<dbReference type="GO" id="GO:0001508">
    <property type="term" value="P:action potential"/>
    <property type="evidence" value="ECO:0007669"/>
    <property type="project" value="TreeGrafter"/>
</dbReference>
<dbReference type="PANTHER" id="PTHR11537:SF252">
    <property type="entry name" value="POTASSIUM VOLTAGE-GATED CHANNEL PROTEIN SHAW"/>
    <property type="match status" value="1"/>
</dbReference>
<evidence type="ECO:0000259" key="10">
    <source>
        <dbReference type="Pfam" id="PF07885"/>
    </source>
</evidence>
<feature type="domain" description="Potassium channel" evidence="10">
    <location>
        <begin position="179"/>
        <end position="261"/>
    </location>
</feature>
<evidence type="ECO:0000256" key="9">
    <source>
        <dbReference type="SAM" id="SignalP"/>
    </source>
</evidence>
<evidence type="ECO:0000313" key="11">
    <source>
        <dbReference type="EnsemblMetazoa" id="CLYHEMP023093.1"/>
    </source>
</evidence>
<sequence length="458" mass="52637">MVLLNRLLAVTLMAMQVHSEDPEECEQNFEFKASVCNNTNGGKPQGCFYGPPKNISHCEDLSISTIINEPYTTFFFPEFMDILIINQCCGCLNFTQIYRTTYNNTTEFLQRKNSGTRPVERIIYPVLGDPSQKKYYGMYFVPMYYLEEGLLITLKKTSGEIVTDLLFRIAGLWPLLVIFLLMAFISGFILWAIETRKNDEFRRPFHQGFLDGFWWGFVSMTTVGYGDKVPITWVGRLFSSFWIIGGITLCSILTASMTDVINHVTLPKQATLSGKVGILEGRLFEAQMITRSGGTFHEMSTIEHLLDSLENDKISGILLDYITKNVLFPEIITKTKRDKNLYRSTSFRSTAHKSYTYGALFREERDANFFRNVIYQTADGVEICFSRAFRDKMEYTPLELFSPDSKIFQHSCFVFFAILVCIGMFGILYECRRKKKKEAAIPELQRMKSVKEGPAMCR</sequence>
<dbReference type="Proteomes" id="UP000594262">
    <property type="component" value="Unplaced"/>
</dbReference>
<dbReference type="SUPFAM" id="SSF81324">
    <property type="entry name" value="Voltage-gated potassium channels"/>
    <property type="match status" value="1"/>
</dbReference>
<organism evidence="11 12">
    <name type="scientific">Clytia hemisphaerica</name>
    <dbReference type="NCBI Taxonomy" id="252671"/>
    <lineage>
        <taxon>Eukaryota</taxon>
        <taxon>Metazoa</taxon>
        <taxon>Cnidaria</taxon>
        <taxon>Hydrozoa</taxon>
        <taxon>Hydroidolina</taxon>
        <taxon>Leptothecata</taxon>
        <taxon>Obeliida</taxon>
        <taxon>Clytiidae</taxon>
        <taxon>Clytia</taxon>
    </lineage>
</organism>
<keyword evidence="5" id="KW-0406">Ion transport</keyword>
<feature type="chain" id="PRO_5029885460" description="Potassium channel domain-containing protein" evidence="9">
    <location>
        <begin position="20"/>
        <end position="458"/>
    </location>
</feature>
<evidence type="ECO:0000313" key="12">
    <source>
        <dbReference type="Proteomes" id="UP000594262"/>
    </source>
</evidence>
<dbReference type="EnsemblMetazoa" id="CLYHEMT023093.1">
    <property type="protein sequence ID" value="CLYHEMP023093.1"/>
    <property type="gene ID" value="CLYHEMG023093"/>
</dbReference>
<feature type="signal peptide" evidence="9">
    <location>
        <begin position="1"/>
        <end position="19"/>
    </location>
</feature>
<feature type="transmembrane region" description="Helical" evidence="8">
    <location>
        <begin position="407"/>
        <end position="429"/>
    </location>
</feature>
<evidence type="ECO:0000256" key="6">
    <source>
        <dbReference type="ARBA" id="ARBA00023136"/>
    </source>
</evidence>
<evidence type="ECO:0000256" key="2">
    <source>
        <dbReference type="ARBA" id="ARBA00022448"/>
    </source>
</evidence>
<dbReference type="AlphaFoldDB" id="A0A7M5XGC3"/>
<keyword evidence="3 8" id="KW-0812">Transmembrane</keyword>
<dbReference type="GO" id="GO:0005251">
    <property type="term" value="F:delayed rectifier potassium channel activity"/>
    <property type="evidence" value="ECO:0007669"/>
    <property type="project" value="TreeGrafter"/>
</dbReference>
<accession>A0A7M5XGC3</accession>
<reference evidence="11" key="1">
    <citation type="submission" date="2021-01" db="UniProtKB">
        <authorList>
            <consortium name="EnsemblMetazoa"/>
        </authorList>
    </citation>
    <scope>IDENTIFICATION</scope>
</reference>
<dbReference type="PANTHER" id="PTHR11537">
    <property type="entry name" value="VOLTAGE-GATED POTASSIUM CHANNEL"/>
    <property type="match status" value="1"/>
</dbReference>
<evidence type="ECO:0000256" key="7">
    <source>
        <dbReference type="ARBA" id="ARBA00023303"/>
    </source>
</evidence>
<protein>
    <recommendedName>
        <fullName evidence="10">Potassium channel domain-containing protein</fullName>
    </recommendedName>
</protein>
<evidence type="ECO:0000256" key="3">
    <source>
        <dbReference type="ARBA" id="ARBA00022692"/>
    </source>
</evidence>
<dbReference type="GeneID" id="136802857"/>